<dbReference type="GO" id="GO:0005886">
    <property type="term" value="C:plasma membrane"/>
    <property type="evidence" value="ECO:0007669"/>
    <property type="project" value="UniProtKB-SubCell"/>
</dbReference>
<dbReference type="Proteomes" id="UP000613208">
    <property type="component" value="Unassembled WGS sequence"/>
</dbReference>
<feature type="transmembrane region" description="Helical" evidence="8">
    <location>
        <begin position="237"/>
        <end position="269"/>
    </location>
</feature>
<keyword evidence="7 8" id="KW-0472">Membrane</keyword>
<gene>
    <name evidence="9" type="ORF">ANBU17_26050</name>
</gene>
<organism evidence="9 10">
    <name type="scientific">Anaerostipes butyraticus</name>
    <dbReference type="NCBI Taxonomy" id="645466"/>
    <lineage>
        <taxon>Bacteria</taxon>
        <taxon>Bacillati</taxon>
        <taxon>Bacillota</taxon>
        <taxon>Clostridia</taxon>
        <taxon>Lachnospirales</taxon>
        <taxon>Lachnospiraceae</taxon>
        <taxon>Anaerostipes</taxon>
    </lineage>
</organism>
<keyword evidence="3" id="KW-0328">Glycosyltransferase</keyword>
<protein>
    <recommendedName>
        <fullName evidence="11">Glycosyltransferase RgtA/B/C/D-like domain-containing protein</fullName>
    </recommendedName>
</protein>
<dbReference type="PANTHER" id="PTHR33908:SF11">
    <property type="entry name" value="MEMBRANE PROTEIN"/>
    <property type="match status" value="1"/>
</dbReference>
<dbReference type="PANTHER" id="PTHR33908">
    <property type="entry name" value="MANNOSYLTRANSFERASE YKCB-RELATED"/>
    <property type="match status" value="1"/>
</dbReference>
<feature type="transmembrane region" description="Helical" evidence="8">
    <location>
        <begin position="508"/>
        <end position="529"/>
    </location>
</feature>
<dbReference type="GO" id="GO:0009103">
    <property type="term" value="P:lipopolysaccharide biosynthetic process"/>
    <property type="evidence" value="ECO:0007669"/>
    <property type="project" value="UniProtKB-ARBA"/>
</dbReference>
<evidence type="ECO:0000256" key="7">
    <source>
        <dbReference type="ARBA" id="ARBA00023136"/>
    </source>
</evidence>
<evidence type="ECO:0000256" key="8">
    <source>
        <dbReference type="SAM" id="Phobius"/>
    </source>
</evidence>
<feature type="transmembrane region" description="Helical" evidence="8">
    <location>
        <begin position="182"/>
        <end position="201"/>
    </location>
</feature>
<keyword evidence="4" id="KW-0808">Transferase</keyword>
<proteinExistence type="predicted"/>
<keyword evidence="10" id="KW-1185">Reference proteome</keyword>
<evidence type="ECO:0008006" key="11">
    <source>
        <dbReference type="Google" id="ProtNLM"/>
    </source>
</evidence>
<feature type="transmembrane region" description="Helical" evidence="8">
    <location>
        <begin position="12"/>
        <end position="36"/>
    </location>
</feature>
<evidence type="ECO:0000256" key="6">
    <source>
        <dbReference type="ARBA" id="ARBA00022989"/>
    </source>
</evidence>
<feature type="transmembrane region" description="Helical" evidence="8">
    <location>
        <begin position="700"/>
        <end position="720"/>
    </location>
</feature>
<sequence length="728" mass="83675">MGNVIKEKVCGKFYRILLASLLILVGICFWQGLFYINGEPSIDKYSPAVLLLGIFVLSFSLMAAARIIKKCSEKRLKVISFILLTAILAELIFFGTQLIYVPPYDLINIHAEAVNMLENGKISYIEYYAGYTNQQPLTIFLFFLFSIAKHLGITDYNAAGIGFNIVMIFLSAWCTHKICSLWSLKAGVISLIVFLIDPMLFIWASHYYTDTICMPFMLGGVLLFLHAEKTESKKKKILFLILSAFLIFIGGQIRMTAVFPLIAICMFLFIKYPVKSFLKRFAFIVIGLFCAMILISSMLNTYGVKDRRYEYPVTHWLKLGLSENGMYTTEDNNTTKAQDSYEKKVNENISTIKERIKERGVLGLKQLYLKKISKSWSSAAVTERLQTTVESYNTLYKYTTGRSSKAFKYWLQIVRCTMLIFVFAGVILALRRKTDVNAWMFITILGGIVFYIFWEVKPKYILCFLPVFYIIQSYSIIGLSGIFKIDSIKILRDDQKEYLFNRRSLQPWIKGISIFAVIFTIVIGTLSYFQYVPERSIQKDLRVKQDTLYRDGRMEEIGSEGVAQSFTAEGDFNTIEISFINPHKLKGQKYTLSILNSEKKTIYEKTFSSDHIEDNKMHTFHLDQIHADKEKMFAAIRPCQEYEEYIGVNTAVFPSYHGYKKSPDYYLDGCFYAGGQAKPANDLTFIVSEQHMDSIFSQRIFLLIWSMVIIIEIAAGVFFYKTIGAREV</sequence>
<feature type="transmembrane region" description="Helical" evidence="8">
    <location>
        <begin position="436"/>
        <end position="454"/>
    </location>
</feature>
<keyword evidence="5 8" id="KW-0812">Transmembrane</keyword>
<evidence type="ECO:0000256" key="1">
    <source>
        <dbReference type="ARBA" id="ARBA00004651"/>
    </source>
</evidence>
<feature type="transmembrane region" description="Helical" evidence="8">
    <location>
        <begin position="80"/>
        <end position="100"/>
    </location>
</feature>
<reference evidence="9" key="1">
    <citation type="submission" date="2020-06" db="EMBL/GenBank/DDBJ databases">
        <title>Characterization of fructooligosaccharide metabolism and fructooligosaccharide-degrading enzymes in human commensal butyrate producers.</title>
        <authorList>
            <person name="Tanno H."/>
            <person name="Fujii T."/>
            <person name="Hirano K."/>
            <person name="Maeno S."/>
            <person name="Tonozuka T."/>
            <person name="Sakamoto M."/>
            <person name="Ohkuma M."/>
            <person name="Tochio T."/>
            <person name="Endo A."/>
        </authorList>
    </citation>
    <scope>NUCLEOTIDE SEQUENCE</scope>
    <source>
        <strain evidence="9">JCM 17466</strain>
    </source>
</reference>
<dbReference type="GO" id="GO:0016763">
    <property type="term" value="F:pentosyltransferase activity"/>
    <property type="evidence" value="ECO:0007669"/>
    <property type="project" value="TreeGrafter"/>
</dbReference>
<comment type="caution">
    <text evidence="9">The sequence shown here is derived from an EMBL/GenBank/DDBJ whole genome shotgun (WGS) entry which is preliminary data.</text>
</comment>
<dbReference type="AlphaFoldDB" id="A0A916VED5"/>
<feature type="transmembrane region" description="Helical" evidence="8">
    <location>
        <begin position="156"/>
        <end position="175"/>
    </location>
</feature>
<evidence type="ECO:0000256" key="5">
    <source>
        <dbReference type="ARBA" id="ARBA00022692"/>
    </source>
</evidence>
<evidence type="ECO:0000256" key="4">
    <source>
        <dbReference type="ARBA" id="ARBA00022679"/>
    </source>
</evidence>
<name>A0A916VED5_9FIRM</name>
<evidence type="ECO:0000313" key="10">
    <source>
        <dbReference type="Proteomes" id="UP000613208"/>
    </source>
</evidence>
<keyword evidence="6 8" id="KW-1133">Transmembrane helix</keyword>
<evidence type="ECO:0000256" key="3">
    <source>
        <dbReference type="ARBA" id="ARBA00022676"/>
    </source>
</evidence>
<dbReference type="EMBL" id="BLYI01000062">
    <property type="protein sequence ID" value="GFO86258.1"/>
    <property type="molecule type" value="Genomic_DNA"/>
</dbReference>
<feature type="transmembrane region" description="Helical" evidence="8">
    <location>
        <begin position="207"/>
        <end position="225"/>
    </location>
</feature>
<dbReference type="InterPro" id="IPR050297">
    <property type="entry name" value="LipidA_mod_glycosyltrf_83"/>
</dbReference>
<feature type="transmembrane region" description="Helical" evidence="8">
    <location>
        <begin position="461"/>
        <end position="483"/>
    </location>
</feature>
<dbReference type="RefSeq" id="WP_201311919.1">
    <property type="nucleotide sequence ID" value="NZ_BLYI01000062.1"/>
</dbReference>
<feature type="transmembrane region" description="Helical" evidence="8">
    <location>
        <begin position="409"/>
        <end position="430"/>
    </location>
</feature>
<evidence type="ECO:0000256" key="2">
    <source>
        <dbReference type="ARBA" id="ARBA00022475"/>
    </source>
</evidence>
<accession>A0A916VED5</accession>
<comment type="subcellular location">
    <subcellularLocation>
        <location evidence="1">Cell membrane</location>
        <topology evidence="1">Multi-pass membrane protein</topology>
    </subcellularLocation>
</comment>
<feature type="transmembrane region" description="Helical" evidence="8">
    <location>
        <begin position="48"/>
        <end position="68"/>
    </location>
</feature>
<evidence type="ECO:0000313" key="9">
    <source>
        <dbReference type="EMBL" id="GFO86258.1"/>
    </source>
</evidence>
<keyword evidence="2" id="KW-1003">Cell membrane</keyword>
<feature type="transmembrane region" description="Helical" evidence="8">
    <location>
        <begin position="281"/>
        <end position="299"/>
    </location>
</feature>